<sequence length="74" mass="8361">MDEIIYEGSELFGEGRARLAAEQEHVEATNHRLSCFYWVTRCLDCGWEVSLGVVSGDPFNLNSTAVQRVTVWNP</sequence>
<comment type="caution">
    <text evidence="1">The sequence shown here is derived from an EMBL/GenBank/DDBJ whole genome shotgun (WGS) entry which is preliminary data.</text>
</comment>
<reference evidence="1" key="1">
    <citation type="journal article" date="2015" name="Nature">
        <title>Complex archaea that bridge the gap between prokaryotes and eukaryotes.</title>
        <authorList>
            <person name="Spang A."/>
            <person name="Saw J.H."/>
            <person name="Jorgensen S.L."/>
            <person name="Zaremba-Niedzwiedzka K."/>
            <person name="Martijn J."/>
            <person name="Lind A.E."/>
            <person name="van Eijk R."/>
            <person name="Schleper C."/>
            <person name="Guy L."/>
            <person name="Ettema T.J."/>
        </authorList>
    </citation>
    <scope>NUCLEOTIDE SEQUENCE</scope>
</reference>
<dbReference type="AlphaFoldDB" id="A0A0F9G9C8"/>
<protein>
    <submittedName>
        <fullName evidence="1">Uncharacterized protein</fullName>
    </submittedName>
</protein>
<organism evidence="1">
    <name type="scientific">marine sediment metagenome</name>
    <dbReference type="NCBI Taxonomy" id="412755"/>
    <lineage>
        <taxon>unclassified sequences</taxon>
        <taxon>metagenomes</taxon>
        <taxon>ecological metagenomes</taxon>
    </lineage>
</organism>
<accession>A0A0F9G9C8</accession>
<evidence type="ECO:0000313" key="1">
    <source>
        <dbReference type="EMBL" id="KKL66155.1"/>
    </source>
</evidence>
<proteinExistence type="predicted"/>
<dbReference type="EMBL" id="LAZR01027296">
    <property type="protein sequence ID" value="KKL66155.1"/>
    <property type="molecule type" value="Genomic_DNA"/>
</dbReference>
<gene>
    <name evidence="1" type="ORF">LCGC14_2147820</name>
</gene>
<name>A0A0F9G9C8_9ZZZZ</name>